<protein>
    <submittedName>
        <fullName evidence="1">Uncharacterized protein</fullName>
    </submittedName>
</protein>
<proteinExistence type="predicted"/>
<keyword evidence="2" id="KW-1185">Reference proteome</keyword>
<reference evidence="1 2" key="2">
    <citation type="submission" date="2019-01" db="EMBL/GenBank/DDBJ databases">
        <title>Tautonia sociabilis, a novel thermotolerant planctomycete of Isosphaeraceae family, isolated from a 4000 m deep subterranean habitat.</title>
        <authorList>
            <person name="Kovaleva O.L."/>
            <person name="Elcheninov A.G."/>
            <person name="Van Heerden E."/>
            <person name="Toshchakov S.V."/>
            <person name="Novikov A."/>
            <person name="Bonch-Osmolovskaya E.A."/>
            <person name="Kublanov I.V."/>
        </authorList>
    </citation>
    <scope>NUCLEOTIDE SEQUENCE [LARGE SCALE GENOMIC DNA]</scope>
    <source>
        <strain evidence="1 2">GM2012</strain>
    </source>
</reference>
<dbReference type="RefSeq" id="WP_126725016.1">
    <property type="nucleotide sequence ID" value="NZ_RYZH01000014.1"/>
</dbReference>
<evidence type="ECO:0000313" key="1">
    <source>
        <dbReference type="EMBL" id="RUL88107.1"/>
    </source>
</evidence>
<organism evidence="1 2">
    <name type="scientific">Tautonia sociabilis</name>
    <dbReference type="NCBI Taxonomy" id="2080755"/>
    <lineage>
        <taxon>Bacteria</taxon>
        <taxon>Pseudomonadati</taxon>
        <taxon>Planctomycetota</taxon>
        <taxon>Planctomycetia</taxon>
        <taxon>Isosphaerales</taxon>
        <taxon>Isosphaeraceae</taxon>
        <taxon>Tautonia</taxon>
    </lineage>
</organism>
<accession>A0A432MLM4</accession>
<reference evidence="1 2" key="1">
    <citation type="submission" date="2018-12" db="EMBL/GenBank/DDBJ databases">
        <authorList>
            <person name="Toschakov S.V."/>
        </authorList>
    </citation>
    <scope>NUCLEOTIDE SEQUENCE [LARGE SCALE GENOMIC DNA]</scope>
    <source>
        <strain evidence="1 2">GM2012</strain>
    </source>
</reference>
<gene>
    <name evidence="1" type="ORF">TsocGM_09220</name>
</gene>
<sequence length="209" mass="22899">MDLRDSRSRVPSAASIADSESTSCGRGIRLLDLMITTAAVEASIGFGIHLAVETLWYHVISFCEFMGHFAPEYSWWWMRLDLALFGTTNVAAQFLNDTADVGLRVLIPLTVAILLHRAVPPRPGWDRLAQQPGFRATAAASAAFLAIPAGRMYGSMEVPVWVIPGSVAASWLALAVRKRWAPESSWIDRAGRVVETAWLAIGIILILPR</sequence>
<evidence type="ECO:0000313" key="2">
    <source>
        <dbReference type="Proteomes" id="UP000280296"/>
    </source>
</evidence>
<name>A0A432MLM4_9BACT</name>
<dbReference type="EMBL" id="RYZH01000014">
    <property type="protein sequence ID" value="RUL88107.1"/>
    <property type="molecule type" value="Genomic_DNA"/>
</dbReference>
<comment type="caution">
    <text evidence="1">The sequence shown here is derived from an EMBL/GenBank/DDBJ whole genome shotgun (WGS) entry which is preliminary data.</text>
</comment>
<dbReference type="AlphaFoldDB" id="A0A432MLM4"/>
<dbReference type="OrthoDB" id="300418at2"/>
<dbReference type="Proteomes" id="UP000280296">
    <property type="component" value="Unassembled WGS sequence"/>
</dbReference>